<dbReference type="Pfam" id="PF23222">
    <property type="entry name" value="RRM_PARP14_1"/>
    <property type="match status" value="1"/>
</dbReference>
<evidence type="ECO:0000256" key="4">
    <source>
        <dbReference type="SAM" id="Coils"/>
    </source>
</evidence>
<dbReference type="InterPro" id="IPR012677">
    <property type="entry name" value="Nucleotide-bd_a/b_plait_sf"/>
</dbReference>
<evidence type="ECO:0000256" key="3">
    <source>
        <dbReference type="ARBA" id="ARBA00023134"/>
    </source>
</evidence>
<dbReference type="AlphaFoldDB" id="A0AAD9BW18"/>
<feature type="domain" description="Macro" evidence="6">
    <location>
        <begin position="183"/>
        <end position="371"/>
    </location>
</feature>
<dbReference type="Gene3D" id="3.40.220.10">
    <property type="entry name" value="Leucine Aminopeptidase, subunit E, domain 1"/>
    <property type="match status" value="1"/>
</dbReference>
<dbReference type="InterPro" id="IPR006703">
    <property type="entry name" value="G_AIG1"/>
</dbReference>
<dbReference type="SUPFAM" id="SSF52949">
    <property type="entry name" value="Macro domain-like"/>
    <property type="match status" value="1"/>
</dbReference>
<organism evidence="8 9">
    <name type="scientific">Dissostichus eleginoides</name>
    <name type="common">Patagonian toothfish</name>
    <name type="synonym">Dissostichus amissus</name>
    <dbReference type="NCBI Taxonomy" id="100907"/>
    <lineage>
        <taxon>Eukaryota</taxon>
        <taxon>Metazoa</taxon>
        <taxon>Chordata</taxon>
        <taxon>Craniata</taxon>
        <taxon>Vertebrata</taxon>
        <taxon>Euteleostomi</taxon>
        <taxon>Actinopterygii</taxon>
        <taxon>Neopterygii</taxon>
        <taxon>Teleostei</taxon>
        <taxon>Neoteleostei</taxon>
        <taxon>Acanthomorphata</taxon>
        <taxon>Eupercaria</taxon>
        <taxon>Perciformes</taxon>
        <taxon>Notothenioidei</taxon>
        <taxon>Nototheniidae</taxon>
        <taxon>Dissostichus</taxon>
    </lineage>
</organism>
<dbReference type="PROSITE" id="PS51154">
    <property type="entry name" value="MACRO"/>
    <property type="match status" value="1"/>
</dbReference>
<dbReference type="Pfam" id="PF01661">
    <property type="entry name" value="Macro"/>
    <property type="match status" value="1"/>
</dbReference>
<dbReference type="InterPro" id="IPR057051">
    <property type="entry name" value="PARP14_RPM_1"/>
</dbReference>
<keyword evidence="5" id="KW-0472">Membrane</keyword>
<dbReference type="InterPro" id="IPR002589">
    <property type="entry name" value="Macro_dom"/>
</dbReference>
<dbReference type="Gene3D" id="3.30.70.330">
    <property type="match status" value="1"/>
</dbReference>
<dbReference type="FunFam" id="3.40.50.300:FF:000366">
    <property type="entry name" value="GTPase, IMAP family member 2"/>
    <property type="match status" value="1"/>
</dbReference>
<evidence type="ECO:0000256" key="1">
    <source>
        <dbReference type="ARBA" id="ARBA00008535"/>
    </source>
</evidence>
<dbReference type="PROSITE" id="PS51720">
    <property type="entry name" value="G_AIG1"/>
    <property type="match status" value="1"/>
</dbReference>
<dbReference type="SUPFAM" id="SSF52540">
    <property type="entry name" value="P-loop containing nucleoside triphosphate hydrolases"/>
    <property type="match status" value="1"/>
</dbReference>
<evidence type="ECO:0000256" key="2">
    <source>
        <dbReference type="ARBA" id="ARBA00022741"/>
    </source>
</evidence>
<evidence type="ECO:0000256" key="5">
    <source>
        <dbReference type="SAM" id="Phobius"/>
    </source>
</evidence>
<keyword evidence="9" id="KW-1185">Reference proteome</keyword>
<feature type="domain" description="AIG1-type G" evidence="7">
    <location>
        <begin position="386"/>
        <end position="594"/>
    </location>
</feature>
<evidence type="ECO:0000313" key="8">
    <source>
        <dbReference type="EMBL" id="KAK1890102.1"/>
    </source>
</evidence>
<reference evidence="8" key="1">
    <citation type="submission" date="2023-04" db="EMBL/GenBank/DDBJ databases">
        <title>Chromosome-level genome of Chaenocephalus aceratus.</title>
        <authorList>
            <person name="Park H."/>
        </authorList>
    </citation>
    <scope>NUCLEOTIDE SEQUENCE</scope>
    <source>
        <strain evidence="8">DE</strain>
        <tissue evidence="8">Muscle</tissue>
    </source>
</reference>
<feature type="transmembrane region" description="Helical" evidence="5">
    <location>
        <begin position="631"/>
        <end position="661"/>
    </location>
</feature>
<keyword evidence="5" id="KW-0812">Transmembrane</keyword>
<comment type="similarity">
    <text evidence="1">Belongs to the TRAFAC class TrmE-Era-EngA-EngB-Septin-like GTPase superfamily. AIG1/Toc34/Toc159-like paraseptin GTPase family. IAN subfamily.</text>
</comment>
<dbReference type="PANTHER" id="PTHR10903:SF62">
    <property type="entry name" value="GTPASE IMAP FAMILY MEMBER 4-LIKE-RELATED"/>
    <property type="match status" value="1"/>
</dbReference>
<dbReference type="Gene3D" id="3.40.50.300">
    <property type="entry name" value="P-loop containing nucleotide triphosphate hydrolases"/>
    <property type="match status" value="1"/>
</dbReference>
<dbReference type="InterPro" id="IPR027417">
    <property type="entry name" value="P-loop_NTPase"/>
</dbReference>
<keyword evidence="2" id="KW-0547">Nucleotide-binding</keyword>
<dbReference type="InterPro" id="IPR043472">
    <property type="entry name" value="Macro_dom-like"/>
</dbReference>
<evidence type="ECO:0000259" key="7">
    <source>
        <dbReference type="PROSITE" id="PS51720"/>
    </source>
</evidence>
<keyword evidence="3" id="KW-0342">GTP-binding</keyword>
<feature type="coiled-coil region" evidence="4">
    <location>
        <begin position="552"/>
        <end position="579"/>
    </location>
</feature>
<dbReference type="Pfam" id="PF04548">
    <property type="entry name" value="AIG1"/>
    <property type="match status" value="1"/>
</dbReference>
<keyword evidence="5" id="KW-1133">Transmembrane helix</keyword>
<dbReference type="InterPro" id="IPR045058">
    <property type="entry name" value="GIMA/IAN/Toc"/>
</dbReference>
<dbReference type="EMBL" id="JASDAP010000016">
    <property type="protein sequence ID" value="KAK1890102.1"/>
    <property type="molecule type" value="Genomic_DNA"/>
</dbReference>
<proteinExistence type="inferred from homology"/>
<keyword evidence="4" id="KW-0175">Coiled coil</keyword>
<sequence length="753" mass="81862">MDDFDQYPVFFECQSLLQDQVKKIENYFRVRRRSGGGDCGSLRKVSDQIYSISFKNQKDQQAVLKKSVHDVEDLVLTVRDGLELHTSSPNKSITAPVQTTNDVKVYSENGMAIVGQCSQVNAKLMDVDALLGKQGLRPSLDSLVQDRLPIDNRVEVKHRASTENRAPSDLGFQMDASAQDGARGATAGAPGGGVHLEIIQGTIETQQVDALVSPMVGHDPLSTRVGNTLFQHFGNQLTARFRKEADEETIPGDTVLVEALAGLQSNAVIFLNLAPWNEDPDGAAVGVLRMGINNILTSCENRGFGSVALPVLGAGIALRFPDSLVARVVLEEVYAFEQNRASAKPLLVRIVIHPEDEDSLEAFKSAQEAFQLKGFTMRMNQHEQGPTPTRIVLLGKTGSGKSNLGNTIFGEEVFTPNNSPNSGTRKCQAETRSVNGRSLTLIDTPGFFDACKSEEDMKPEIVSCITECAPGPHVFLIVLKVEKFTEHEQAVITKICEYFSEDALKYAVIVFTHGEQLEGRTIEEFVKLNKNLSALVKKCGGRCHVMDNKYWKDNQQEEYKNNQVQVEELLNAIDNMVKENNGRFYTNEVFEEVEKYICTVVEEYIKHDTLSGNVPLEVIRKEAKSIVSERLLIQLAGATTGALLGAFFGVAFMVGLVITALHSAGGFMNVLKQMKALRGTAAVGGGGLGVAGTVLAVATTGFAVTGGVVGGVIGFKAAEGARTPMEAVEMSYNAVMEKANDVIEKGKGHLNLK</sequence>
<comment type="caution">
    <text evidence="8">The sequence shown here is derived from an EMBL/GenBank/DDBJ whole genome shotgun (WGS) entry which is preliminary data.</text>
</comment>
<dbReference type="CDD" id="cd01852">
    <property type="entry name" value="AIG1"/>
    <property type="match status" value="1"/>
</dbReference>
<gene>
    <name evidence="8" type="ORF">KUDE01_014775</name>
</gene>
<evidence type="ECO:0000313" key="9">
    <source>
        <dbReference type="Proteomes" id="UP001228049"/>
    </source>
</evidence>
<dbReference type="GO" id="GO:0005525">
    <property type="term" value="F:GTP binding"/>
    <property type="evidence" value="ECO:0007669"/>
    <property type="project" value="UniProtKB-KW"/>
</dbReference>
<evidence type="ECO:0000259" key="6">
    <source>
        <dbReference type="PROSITE" id="PS51154"/>
    </source>
</evidence>
<dbReference type="Proteomes" id="UP001228049">
    <property type="component" value="Unassembled WGS sequence"/>
</dbReference>
<accession>A0AAD9BW18</accession>
<protein>
    <submittedName>
        <fullName evidence="8">GTPase IMAP family member 7</fullName>
    </submittedName>
</protein>
<feature type="transmembrane region" description="Helical" evidence="5">
    <location>
        <begin position="682"/>
        <end position="715"/>
    </location>
</feature>
<dbReference type="PANTHER" id="PTHR10903">
    <property type="entry name" value="GTPASE, IMAP FAMILY MEMBER-RELATED"/>
    <property type="match status" value="1"/>
</dbReference>
<name>A0AAD9BW18_DISEL</name>